<name>A0A2P2PZY3_RHIMU</name>
<organism evidence="1">
    <name type="scientific">Rhizophora mucronata</name>
    <name type="common">Asiatic mangrove</name>
    <dbReference type="NCBI Taxonomy" id="61149"/>
    <lineage>
        <taxon>Eukaryota</taxon>
        <taxon>Viridiplantae</taxon>
        <taxon>Streptophyta</taxon>
        <taxon>Embryophyta</taxon>
        <taxon>Tracheophyta</taxon>
        <taxon>Spermatophyta</taxon>
        <taxon>Magnoliopsida</taxon>
        <taxon>eudicotyledons</taxon>
        <taxon>Gunneridae</taxon>
        <taxon>Pentapetalae</taxon>
        <taxon>rosids</taxon>
        <taxon>fabids</taxon>
        <taxon>Malpighiales</taxon>
        <taxon>Rhizophoraceae</taxon>
        <taxon>Rhizophora</taxon>
    </lineage>
</organism>
<evidence type="ECO:0000313" key="1">
    <source>
        <dbReference type="EMBL" id="MBX60300.1"/>
    </source>
</evidence>
<sequence>MFFMDWLKLYLVDQGIISSNKGLIALACVLKLSISILICKILGSPNCGLDTVGWYSG</sequence>
<dbReference type="EMBL" id="GGEC01079816">
    <property type="protein sequence ID" value="MBX60300.1"/>
    <property type="molecule type" value="Transcribed_RNA"/>
</dbReference>
<dbReference type="AlphaFoldDB" id="A0A2P2PZY3"/>
<accession>A0A2P2PZY3</accession>
<protein>
    <submittedName>
        <fullName evidence="1">Uncharacterized protein</fullName>
    </submittedName>
</protein>
<reference evidence="1" key="1">
    <citation type="submission" date="2018-02" db="EMBL/GenBank/DDBJ databases">
        <title>Rhizophora mucronata_Transcriptome.</title>
        <authorList>
            <person name="Meera S.P."/>
            <person name="Sreeshan A."/>
            <person name="Augustine A."/>
        </authorList>
    </citation>
    <scope>NUCLEOTIDE SEQUENCE</scope>
    <source>
        <tissue evidence="1">Leaf</tissue>
    </source>
</reference>
<proteinExistence type="predicted"/>